<dbReference type="EnsemblPlants" id="OPUNC07G06080.1">
    <property type="protein sequence ID" value="OPUNC07G06080.1"/>
    <property type="gene ID" value="OPUNC07G06080"/>
</dbReference>
<reference evidence="1" key="2">
    <citation type="submission" date="2018-05" db="EMBL/GenBank/DDBJ databases">
        <title>OpunRS2 (Oryza punctata Reference Sequence Version 2).</title>
        <authorList>
            <person name="Zhang J."/>
            <person name="Kudrna D."/>
            <person name="Lee S."/>
            <person name="Talag J."/>
            <person name="Welchert J."/>
            <person name="Wing R.A."/>
        </authorList>
    </citation>
    <scope>NUCLEOTIDE SEQUENCE [LARGE SCALE GENOMIC DNA]</scope>
</reference>
<proteinExistence type="predicted"/>
<accession>A0A0E0LI75</accession>
<reference evidence="1" key="1">
    <citation type="submission" date="2015-04" db="UniProtKB">
        <authorList>
            <consortium name="EnsemblPlants"/>
        </authorList>
    </citation>
    <scope>IDENTIFICATION</scope>
</reference>
<protein>
    <submittedName>
        <fullName evidence="1">Uncharacterized protein</fullName>
    </submittedName>
</protein>
<organism evidence="1">
    <name type="scientific">Oryza punctata</name>
    <name type="common">Red rice</name>
    <dbReference type="NCBI Taxonomy" id="4537"/>
    <lineage>
        <taxon>Eukaryota</taxon>
        <taxon>Viridiplantae</taxon>
        <taxon>Streptophyta</taxon>
        <taxon>Embryophyta</taxon>
        <taxon>Tracheophyta</taxon>
        <taxon>Spermatophyta</taxon>
        <taxon>Magnoliopsida</taxon>
        <taxon>Liliopsida</taxon>
        <taxon>Poales</taxon>
        <taxon>Poaceae</taxon>
        <taxon>BOP clade</taxon>
        <taxon>Oryzoideae</taxon>
        <taxon>Oryzeae</taxon>
        <taxon>Oryzinae</taxon>
        <taxon>Oryza</taxon>
    </lineage>
</organism>
<dbReference type="Proteomes" id="UP000026962">
    <property type="component" value="Chromosome 7"/>
</dbReference>
<dbReference type="Gramene" id="OPUNC07G06080.1">
    <property type="protein sequence ID" value="OPUNC07G06080.1"/>
    <property type="gene ID" value="OPUNC07G06080"/>
</dbReference>
<evidence type="ECO:0000313" key="1">
    <source>
        <dbReference type="EnsemblPlants" id="OPUNC07G06080.1"/>
    </source>
</evidence>
<sequence>MVAGKPCDADLNRETEGFCKGRKLSLPLKPSKPLTGSLKGAFTYLSGVLSPHLGVATSCGWSLIGVAGRLTAWRSGVCRTQPWWTDLSSLGLPHLFPSGAVSFHEWHCSCRLNVPRERHRGFDTVVTLGA</sequence>
<dbReference type="HOGENOM" id="CLU_1941518_0_0_1"/>
<keyword evidence="2" id="KW-1185">Reference proteome</keyword>
<dbReference type="AlphaFoldDB" id="A0A0E0LI75"/>
<name>A0A0E0LI75_ORYPU</name>
<evidence type="ECO:0000313" key="2">
    <source>
        <dbReference type="Proteomes" id="UP000026962"/>
    </source>
</evidence>